<dbReference type="InterPro" id="IPR009333">
    <property type="entry name" value="DUF992"/>
</dbReference>
<comment type="caution">
    <text evidence="2">The sequence shown here is derived from an EMBL/GenBank/DDBJ whole genome shotgun (WGS) entry which is preliminary data.</text>
</comment>
<evidence type="ECO:0000313" key="3">
    <source>
        <dbReference type="Proteomes" id="UP000249577"/>
    </source>
</evidence>
<reference evidence="2 3" key="1">
    <citation type="submission" date="2017-08" db="EMBL/GenBank/DDBJ databases">
        <title>Infants hospitalized years apart are colonized by the same room-sourced microbial strains.</title>
        <authorList>
            <person name="Brooks B."/>
            <person name="Olm M.R."/>
            <person name="Firek B.A."/>
            <person name="Baker R."/>
            <person name="Thomas B.C."/>
            <person name="Morowitz M.J."/>
            <person name="Banfield J.F."/>
        </authorList>
    </citation>
    <scope>NUCLEOTIDE SEQUENCE [LARGE SCALE GENOMIC DNA]</scope>
    <source>
        <strain evidence="2">S2_005_003_R2_43</strain>
    </source>
</reference>
<dbReference type="Proteomes" id="UP000249577">
    <property type="component" value="Unassembled WGS sequence"/>
</dbReference>
<keyword evidence="1" id="KW-0732">Signal</keyword>
<feature type="signal peptide" evidence="1">
    <location>
        <begin position="1"/>
        <end position="22"/>
    </location>
</feature>
<proteinExistence type="predicted"/>
<evidence type="ECO:0000313" key="2">
    <source>
        <dbReference type="EMBL" id="PZQ15795.1"/>
    </source>
</evidence>
<accession>A0A2W5KLL7</accession>
<protein>
    <submittedName>
        <fullName evidence="2">DUF992 domain-containing protein</fullName>
    </submittedName>
</protein>
<feature type="chain" id="PRO_5016168690" evidence="1">
    <location>
        <begin position="23"/>
        <end position="179"/>
    </location>
</feature>
<dbReference type="AlphaFoldDB" id="A0A2W5KLL7"/>
<dbReference type="EMBL" id="QFPN01000004">
    <property type="protein sequence ID" value="PZQ15795.1"/>
    <property type="molecule type" value="Genomic_DNA"/>
</dbReference>
<evidence type="ECO:0000256" key="1">
    <source>
        <dbReference type="SAM" id="SignalP"/>
    </source>
</evidence>
<organism evidence="2 3">
    <name type="scientific">Ancylobacter novellus</name>
    <name type="common">Thiobacillus novellus</name>
    <dbReference type="NCBI Taxonomy" id="921"/>
    <lineage>
        <taxon>Bacteria</taxon>
        <taxon>Pseudomonadati</taxon>
        <taxon>Pseudomonadota</taxon>
        <taxon>Alphaproteobacteria</taxon>
        <taxon>Hyphomicrobiales</taxon>
        <taxon>Xanthobacteraceae</taxon>
        <taxon>Ancylobacter</taxon>
    </lineage>
</organism>
<name>A0A2W5KLL7_ANCNO</name>
<sequence length="179" mass="18171">MLVLFRSAIAAVAIAVAAPALAGPALSADATHPFVTIDKGRYEPVSGYQVGVLRCEIPGGIGYVVGSRRDVSCEYRPNSGRNAIDLYMGHIKKVGVDVGKTGPSVMTWGVVARTRDIGPGDLAGKYRGASASVAALIGGGANVLVGGSDITVSLQPLSFEGQTGLAVAAGYSSLTLNPI</sequence>
<gene>
    <name evidence="2" type="ORF">DI565_08110</name>
</gene>
<dbReference type="Pfam" id="PF06186">
    <property type="entry name" value="DUF992"/>
    <property type="match status" value="1"/>
</dbReference>